<dbReference type="InterPro" id="IPR021916">
    <property type="entry name" value="DUF3527"/>
</dbReference>
<dbReference type="Proteomes" id="UP001152523">
    <property type="component" value="Unassembled WGS sequence"/>
</dbReference>
<keyword evidence="3" id="KW-1185">Reference proteome</keyword>
<reference evidence="2" key="1">
    <citation type="submission" date="2022-07" db="EMBL/GenBank/DDBJ databases">
        <authorList>
            <person name="Macas J."/>
            <person name="Novak P."/>
            <person name="Neumann P."/>
        </authorList>
    </citation>
    <scope>NUCLEOTIDE SEQUENCE</scope>
</reference>
<accession>A0AAV0DHH6</accession>
<feature type="compositionally biased region" description="Polar residues" evidence="1">
    <location>
        <begin position="678"/>
        <end position="688"/>
    </location>
</feature>
<evidence type="ECO:0000313" key="3">
    <source>
        <dbReference type="Proteomes" id="UP001152523"/>
    </source>
</evidence>
<sequence>MVYVAESSRGASRQHQISNVGGEKIRLPKVINGSQKFEEMPNRAMDKNMIRPKPSECYQKYQMGNRDEELVKHMSNLPKYLQKAEVEKSVQSKALNFGVIDWNHLEKWKYSDRMPAKPYGSSSPQQKHIRLPLSHEQQLSGPLKHPKRMPMPGQEFLSGPINPKPVTSRRSSSESNIDKVMKVSVDKTKPVKDDLFPEQFKNDRRNDQDGRNKVNPAPEPQNIVILIPKAKHSPKRNFSETSQIAESITISQGDSSELDKTHKRSSSHEFSSREQCPISPCQYGQNTHKSNTHDVNSDLVTNHHPGETQAKTLRDKQTSLESIKSADKVRCPSPTRQFSLNLGMMSRSLSFKETTPTVPRMHDSHAIPKSGPVTYGVEKSKAGGKGRSSSPLRRLLDPLLLRPSKGITHVEKMEPNPTNTNKHPSSHGALLQLSIKDGLPFLKFVVDGSNDILVTAVKQLPKHGNADGYYVYSIYTVSEIKKKNGGWMGHGSKSGGKCSEFGYNMIGLAKVSSSCVFKSGKRESVVYSVNLGQVDEKKTTPAFLPDREIAAIMVPDSGKVVVVRPAGVHGMPEKGAPSSLAERWKSGGSCDCGGWDVGCKLQVLTQEEKDSTNLALFVQEGKHERKLVFSLANLRNGLYSVQFDKSVPLLEAFSICVAILMSQKKVCSMFEVKEPSVSSDGVRQTDTTKVVPGGQGSARYVPSPPPSPVARI</sequence>
<dbReference type="PANTHER" id="PTHR31390">
    <property type="entry name" value="EXPRESSED PROTEIN"/>
    <property type="match status" value="1"/>
</dbReference>
<dbReference type="AlphaFoldDB" id="A0AAV0DHH6"/>
<name>A0AAV0DHH6_9ASTE</name>
<dbReference type="EMBL" id="CAMAPF010000109">
    <property type="protein sequence ID" value="CAH9100973.1"/>
    <property type="molecule type" value="Genomic_DNA"/>
</dbReference>
<feature type="region of interest" description="Disordered" evidence="1">
    <location>
        <begin position="138"/>
        <end position="284"/>
    </location>
</feature>
<organism evidence="2 3">
    <name type="scientific">Cuscuta epithymum</name>
    <dbReference type="NCBI Taxonomy" id="186058"/>
    <lineage>
        <taxon>Eukaryota</taxon>
        <taxon>Viridiplantae</taxon>
        <taxon>Streptophyta</taxon>
        <taxon>Embryophyta</taxon>
        <taxon>Tracheophyta</taxon>
        <taxon>Spermatophyta</taxon>
        <taxon>Magnoliopsida</taxon>
        <taxon>eudicotyledons</taxon>
        <taxon>Gunneridae</taxon>
        <taxon>Pentapetalae</taxon>
        <taxon>asterids</taxon>
        <taxon>lamiids</taxon>
        <taxon>Solanales</taxon>
        <taxon>Convolvulaceae</taxon>
        <taxon>Cuscuteae</taxon>
        <taxon>Cuscuta</taxon>
        <taxon>Cuscuta subgen. Cuscuta</taxon>
    </lineage>
</organism>
<feature type="region of interest" description="Disordered" evidence="1">
    <location>
        <begin position="678"/>
        <end position="712"/>
    </location>
</feature>
<protein>
    <submittedName>
        <fullName evidence="2">Uncharacterized protein</fullName>
    </submittedName>
</protein>
<feature type="compositionally biased region" description="Pro residues" evidence="1">
    <location>
        <begin position="702"/>
        <end position="712"/>
    </location>
</feature>
<comment type="caution">
    <text evidence="2">The sequence shown here is derived from an EMBL/GenBank/DDBJ whole genome shotgun (WGS) entry which is preliminary data.</text>
</comment>
<feature type="compositionally biased region" description="Polar residues" evidence="1">
    <location>
        <begin position="239"/>
        <end position="255"/>
    </location>
</feature>
<evidence type="ECO:0000313" key="2">
    <source>
        <dbReference type="EMBL" id="CAH9100973.1"/>
    </source>
</evidence>
<feature type="compositionally biased region" description="Basic and acidic residues" evidence="1">
    <location>
        <begin position="176"/>
        <end position="212"/>
    </location>
</feature>
<dbReference type="PANTHER" id="PTHR31390:SF12">
    <property type="entry name" value="PUTATIVE (DUF3527)-RELATED"/>
    <property type="match status" value="1"/>
</dbReference>
<evidence type="ECO:0000256" key="1">
    <source>
        <dbReference type="SAM" id="MobiDB-lite"/>
    </source>
</evidence>
<feature type="region of interest" description="Disordered" evidence="1">
    <location>
        <begin position="355"/>
        <end position="391"/>
    </location>
</feature>
<gene>
    <name evidence="2" type="ORF">CEPIT_LOCUS15459</name>
</gene>
<proteinExistence type="predicted"/>
<dbReference type="Pfam" id="PF12043">
    <property type="entry name" value="DUF3527"/>
    <property type="match status" value="1"/>
</dbReference>